<comment type="caution">
    <text evidence="8">The sequence shown here is derived from an EMBL/GenBank/DDBJ whole genome shotgun (WGS) entry which is preliminary data.</text>
</comment>
<dbReference type="Gene3D" id="1.20.120.350">
    <property type="entry name" value="Voltage-gated potassium channels. Chain C"/>
    <property type="match status" value="1"/>
</dbReference>
<keyword evidence="3 6" id="KW-1133">Transmembrane helix</keyword>
<evidence type="ECO:0000256" key="3">
    <source>
        <dbReference type="ARBA" id="ARBA00022989"/>
    </source>
</evidence>
<evidence type="ECO:0000313" key="9">
    <source>
        <dbReference type="Proteomes" id="UP000185596"/>
    </source>
</evidence>
<feature type="domain" description="Ion transport" evidence="7">
    <location>
        <begin position="16"/>
        <end position="225"/>
    </location>
</feature>
<evidence type="ECO:0000259" key="7">
    <source>
        <dbReference type="Pfam" id="PF00520"/>
    </source>
</evidence>
<sequence length="272" mass="30026">MRTRDRARALVENGRFQQFIIWVIVVNAVTLGLETSTRVMAAAGGLLHVADRVMLAIFVLELACRLYAYRWRFFRDPWNVFDFVIVGISLLPTTGPFSVLRALRVLRVLRLISAVPAMRRVVSGLLAAVPGMASIGALLGLIIYVAAVMATKLFAPIAPEFFGSLDTTLFTLFQTMTGEGWPDVARQVMAEAPLAWIFFVVYILVSSFAVLNLFIAVIVSGMEKQVTDDLVRAEDQHAADQAASDKLILEELRALRAEVAELRAERTAADRG</sequence>
<dbReference type="GO" id="GO:0001518">
    <property type="term" value="C:voltage-gated sodium channel complex"/>
    <property type="evidence" value="ECO:0007669"/>
    <property type="project" value="TreeGrafter"/>
</dbReference>
<comment type="subcellular location">
    <subcellularLocation>
        <location evidence="1">Membrane</location>
        <topology evidence="1">Multi-pass membrane protein</topology>
    </subcellularLocation>
</comment>
<keyword evidence="2 6" id="KW-0812">Transmembrane</keyword>
<dbReference type="InterPro" id="IPR005821">
    <property type="entry name" value="Ion_trans_dom"/>
</dbReference>
<dbReference type="SUPFAM" id="SSF81324">
    <property type="entry name" value="Voltage-gated potassium channels"/>
    <property type="match status" value="1"/>
</dbReference>
<dbReference type="Proteomes" id="UP000185596">
    <property type="component" value="Unassembled WGS sequence"/>
</dbReference>
<gene>
    <name evidence="8" type="ORF">BU204_33960</name>
</gene>
<feature type="transmembrane region" description="Helical" evidence="6">
    <location>
        <begin position="83"/>
        <end position="103"/>
    </location>
</feature>
<keyword evidence="4 6" id="KW-0472">Membrane</keyword>
<evidence type="ECO:0000256" key="1">
    <source>
        <dbReference type="ARBA" id="ARBA00004141"/>
    </source>
</evidence>
<protein>
    <submittedName>
        <fullName evidence="8">Ion transporter</fullName>
    </submittedName>
</protein>
<dbReference type="InterPro" id="IPR043203">
    <property type="entry name" value="VGCC_Ca_Na"/>
</dbReference>
<reference evidence="8 9" key="1">
    <citation type="submission" date="2016-12" db="EMBL/GenBank/DDBJ databases">
        <title>The draft genome sequence of Actinophytocola sp. 11-183.</title>
        <authorList>
            <person name="Wang W."/>
            <person name="Yuan L."/>
        </authorList>
    </citation>
    <scope>NUCLEOTIDE SEQUENCE [LARGE SCALE GENOMIC DNA]</scope>
    <source>
        <strain evidence="8 9">11-183</strain>
    </source>
</reference>
<dbReference type="Pfam" id="PF00520">
    <property type="entry name" value="Ion_trans"/>
    <property type="match status" value="1"/>
</dbReference>
<dbReference type="PANTHER" id="PTHR10037:SF62">
    <property type="entry name" value="SODIUM CHANNEL PROTEIN 60E"/>
    <property type="match status" value="1"/>
</dbReference>
<dbReference type="GO" id="GO:0005248">
    <property type="term" value="F:voltage-gated sodium channel activity"/>
    <property type="evidence" value="ECO:0007669"/>
    <property type="project" value="TreeGrafter"/>
</dbReference>
<evidence type="ECO:0000313" key="8">
    <source>
        <dbReference type="EMBL" id="OLF08619.1"/>
    </source>
</evidence>
<evidence type="ECO:0000256" key="6">
    <source>
        <dbReference type="SAM" id="Phobius"/>
    </source>
</evidence>
<keyword evidence="5" id="KW-0175">Coiled coil</keyword>
<evidence type="ECO:0000256" key="4">
    <source>
        <dbReference type="ARBA" id="ARBA00023136"/>
    </source>
</evidence>
<feature type="transmembrane region" description="Helical" evidence="6">
    <location>
        <begin position="194"/>
        <end position="219"/>
    </location>
</feature>
<dbReference type="OrthoDB" id="5297065at2"/>
<name>A0A1Q8C2P4_9PSEU</name>
<dbReference type="Gene3D" id="1.10.287.70">
    <property type="match status" value="1"/>
</dbReference>
<feature type="coiled-coil region" evidence="5">
    <location>
        <begin position="245"/>
        <end position="272"/>
    </location>
</feature>
<dbReference type="AlphaFoldDB" id="A0A1Q8C2P4"/>
<dbReference type="InterPro" id="IPR027359">
    <property type="entry name" value="Volt_channel_dom_sf"/>
</dbReference>
<dbReference type="EMBL" id="MSIE01000092">
    <property type="protein sequence ID" value="OLF08619.1"/>
    <property type="molecule type" value="Genomic_DNA"/>
</dbReference>
<dbReference type="RefSeq" id="WP_075129905.1">
    <property type="nucleotide sequence ID" value="NZ_MSIE01000092.1"/>
</dbReference>
<feature type="transmembrane region" description="Helical" evidence="6">
    <location>
        <begin position="124"/>
        <end position="147"/>
    </location>
</feature>
<accession>A0A1Q8C2P4</accession>
<dbReference type="PANTHER" id="PTHR10037">
    <property type="entry name" value="VOLTAGE-GATED CATION CHANNEL CALCIUM AND SODIUM"/>
    <property type="match status" value="1"/>
</dbReference>
<feature type="transmembrane region" description="Helical" evidence="6">
    <location>
        <begin position="20"/>
        <end position="41"/>
    </location>
</feature>
<keyword evidence="9" id="KW-1185">Reference proteome</keyword>
<evidence type="ECO:0000256" key="2">
    <source>
        <dbReference type="ARBA" id="ARBA00022692"/>
    </source>
</evidence>
<organism evidence="8 9">
    <name type="scientific">Actinophytocola xanthii</name>
    <dbReference type="NCBI Taxonomy" id="1912961"/>
    <lineage>
        <taxon>Bacteria</taxon>
        <taxon>Bacillati</taxon>
        <taxon>Actinomycetota</taxon>
        <taxon>Actinomycetes</taxon>
        <taxon>Pseudonocardiales</taxon>
        <taxon>Pseudonocardiaceae</taxon>
    </lineage>
</organism>
<proteinExistence type="predicted"/>
<dbReference type="STRING" id="1912961.BU204_33960"/>
<evidence type="ECO:0000256" key="5">
    <source>
        <dbReference type="SAM" id="Coils"/>
    </source>
</evidence>